<accession>A0A915HVE9</accession>
<keyword evidence="1" id="KW-1185">Reference proteome</keyword>
<proteinExistence type="predicted"/>
<dbReference type="WBParaSite" id="nRc.2.0.1.t05517-RA">
    <property type="protein sequence ID" value="nRc.2.0.1.t05517-RA"/>
    <property type="gene ID" value="nRc.2.0.1.g05517"/>
</dbReference>
<reference evidence="2" key="1">
    <citation type="submission" date="2022-11" db="UniProtKB">
        <authorList>
            <consortium name="WormBaseParasite"/>
        </authorList>
    </citation>
    <scope>IDENTIFICATION</scope>
</reference>
<name>A0A915HVE9_ROMCU</name>
<evidence type="ECO:0000313" key="1">
    <source>
        <dbReference type="Proteomes" id="UP000887565"/>
    </source>
</evidence>
<organism evidence="1 2">
    <name type="scientific">Romanomermis culicivorax</name>
    <name type="common">Nematode worm</name>
    <dbReference type="NCBI Taxonomy" id="13658"/>
    <lineage>
        <taxon>Eukaryota</taxon>
        <taxon>Metazoa</taxon>
        <taxon>Ecdysozoa</taxon>
        <taxon>Nematoda</taxon>
        <taxon>Enoplea</taxon>
        <taxon>Dorylaimia</taxon>
        <taxon>Mermithida</taxon>
        <taxon>Mermithoidea</taxon>
        <taxon>Mermithidae</taxon>
        <taxon>Romanomermis</taxon>
    </lineage>
</organism>
<dbReference type="Proteomes" id="UP000887565">
    <property type="component" value="Unplaced"/>
</dbReference>
<protein>
    <submittedName>
        <fullName evidence="2">Uncharacterized protein</fullName>
    </submittedName>
</protein>
<sequence>MIGSNPRFGIFVNFELLPHKKNQSKNTKLNLDSVVKRPPYYEKWNIEERGNIEREKTYFLSISRFNGRSVVVTIAGKPDVWELRKTITFLKIRLGTSFTMSIHAVPTVRGIPNKIRICTFGFDKSCGYNRRSSRSLRDTLDIPIFKKIIE</sequence>
<evidence type="ECO:0000313" key="2">
    <source>
        <dbReference type="WBParaSite" id="nRc.2.0.1.t05517-RA"/>
    </source>
</evidence>
<dbReference type="AlphaFoldDB" id="A0A915HVE9"/>